<evidence type="ECO:0000313" key="2">
    <source>
        <dbReference type="Proteomes" id="UP000176826"/>
    </source>
</evidence>
<reference evidence="1 2" key="1">
    <citation type="journal article" date="2016" name="Nat. Commun.">
        <title>Thousands of microbial genomes shed light on interconnected biogeochemical processes in an aquifer system.</title>
        <authorList>
            <person name="Anantharaman K."/>
            <person name="Brown C.T."/>
            <person name="Hug L.A."/>
            <person name="Sharon I."/>
            <person name="Castelle C.J."/>
            <person name="Probst A.J."/>
            <person name="Thomas B.C."/>
            <person name="Singh A."/>
            <person name="Wilkins M.J."/>
            <person name="Karaoz U."/>
            <person name="Brodie E.L."/>
            <person name="Williams K.H."/>
            <person name="Hubbard S.S."/>
            <person name="Banfield J.F."/>
        </authorList>
    </citation>
    <scope>NUCLEOTIDE SEQUENCE [LARGE SCALE GENOMIC DNA]</scope>
</reference>
<dbReference type="EMBL" id="MFVT01000019">
    <property type="protein sequence ID" value="OGJ03753.1"/>
    <property type="molecule type" value="Genomic_DNA"/>
</dbReference>
<sequence length="158" mass="17471">MEQKGNLVVLLVVVLALVAYAFWTFDDNFTSTLNENNRTANNFAWDTNTNGNTNTGSVNANTPAAVSSYAEALSRYRNARIQLNENCRASPSSISYKNNSSIMIDNRAGVARRIRVGSIFDIPAYGFKIVQLSSAELPATWYVDCDTYQNVATILIQK</sequence>
<name>A0A1F6YBI2_9BACT</name>
<gene>
    <name evidence="1" type="ORF">A3F97_01705</name>
</gene>
<evidence type="ECO:0000313" key="1">
    <source>
        <dbReference type="EMBL" id="OGJ03753.1"/>
    </source>
</evidence>
<protein>
    <submittedName>
        <fullName evidence="1">Uncharacterized protein</fullName>
    </submittedName>
</protein>
<accession>A0A1F6YBI2</accession>
<proteinExistence type="predicted"/>
<comment type="caution">
    <text evidence="1">The sequence shown here is derived from an EMBL/GenBank/DDBJ whole genome shotgun (WGS) entry which is preliminary data.</text>
</comment>
<dbReference type="AlphaFoldDB" id="A0A1F6YBI2"/>
<dbReference type="Proteomes" id="UP000176826">
    <property type="component" value="Unassembled WGS sequence"/>
</dbReference>
<organism evidence="1 2">
    <name type="scientific">Candidatus Nomurabacteria bacterium RIFCSPLOWO2_12_FULL_41_10</name>
    <dbReference type="NCBI Taxonomy" id="1801795"/>
    <lineage>
        <taxon>Bacteria</taxon>
        <taxon>Candidatus Nomuraibacteriota</taxon>
    </lineage>
</organism>